<dbReference type="Gene3D" id="3.40.50.261">
    <property type="entry name" value="Succinyl-CoA synthetase domains"/>
    <property type="match status" value="2"/>
</dbReference>
<protein>
    <submittedName>
        <fullName evidence="5">CoA-binding protein</fullName>
    </submittedName>
</protein>
<dbReference type="Pfam" id="PF13380">
    <property type="entry name" value="CoA_binding_2"/>
    <property type="match status" value="1"/>
</dbReference>
<dbReference type="GO" id="GO:0005524">
    <property type="term" value="F:ATP binding"/>
    <property type="evidence" value="ECO:0007669"/>
    <property type="project" value="UniProtKB-KW"/>
</dbReference>
<dbReference type="Proteomes" id="UP000610960">
    <property type="component" value="Unassembled WGS sequence"/>
</dbReference>
<keyword evidence="2" id="KW-0547">Nucleotide-binding</keyword>
<feature type="domain" description="CoA-binding" evidence="4">
    <location>
        <begin position="12"/>
        <end position="106"/>
    </location>
</feature>
<dbReference type="GO" id="GO:0043758">
    <property type="term" value="F:acetate-CoA ligase (ADP-forming) activity"/>
    <property type="evidence" value="ECO:0007669"/>
    <property type="project" value="InterPro"/>
</dbReference>
<dbReference type="Pfam" id="PF13607">
    <property type="entry name" value="Succ_CoA_lig"/>
    <property type="match status" value="1"/>
</dbReference>
<reference evidence="5" key="2">
    <citation type="submission" date="2020-09" db="EMBL/GenBank/DDBJ databases">
        <authorList>
            <person name="Sun Q."/>
            <person name="Ohkuma M."/>
        </authorList>
    </citation>
    <scope>NUCLEOTIDE SEQUENCE</scope>
    <source>
        <strain evidence="5">JCM 10088</strain>
    </source>
</reference>
<accession>A0A830GWR0</accession>
<dbReference type="RefSeq" id="WP_188596601.1">
    <property type="nucleotide sequence ID" value="NZ_BMNL01000003.1"/>
</dbReference>
<keyword evidence="1" id="KW-0436">Ligase</keyword>
<proteinExistence type="predicted"/>
<keyword evidence="6" id="KW-1185">Reference proteome</keyword>
<dbReference type="EMBL" id="BMNL01000003">
    <property type="protein sequence ID" value="GGP21345.1"/>
    <property type="molecule type" value="Genomic_DNA"/>
</dbReference>
<dbReference type="PANTHER" id="PTHR43334">
    <property type="entry name" value="ACETATE--COA LIGASE [ADP-FORMING]"/>
    <property type="match status" value="1"/>
</dbReference>
<evidence type="ECO:0000259" key="4">
    <source>
        <dbReference type="SMART" id="SM00881"/>
    </source>
</evidence>
<name>A0A830GWR0_9CREN</name>
<dbReference type="InterPro" id="IPR043938">
    <property type="entry name" value="Ligase_CoA_dom"/>
</dbReference>
<dbReference type="SMART" id="SM00881">
    <property type="entry name" value="CoA_binding"/>
    <property type="match status" value="1"/>
</dbReference>
<dbReference type="InterPro" id="IPR051538">
    <property type="entry name" value="Acyl-CoA_Synth/Transferase"/>
</dbReference>
<keyword evidence="3" id="KW-0067">ATP-binding</keyword>
<dbReference type="InterPro" id="IPR032875">
    <property type="entry name" value="Succ_CoA_lig_flav_dom"/>
</dbReference>
<dbReference type="Gene3D" id="3.40.50.720">
    <property type="entry name" value="NAD(P)-binding Rossmann-like Domain"/>
    <property type="match status" value="1"/>
</dbReference>
<gene>
    <name evidence="5" type="ORF">GCM10007981_12790</name>
</gene>
<dbReference type="Pfam" id="PF19045">
    <property type="entry name" value="Ligase_CoA_2"/>
    <property type="match status" value="1"/>
</dbReference>
<dbReference type="AlphaFoldDB" id="A0A830GWR0"/>
<evidence type="ECO:0000313" key="5">
    <source>
        <dbReference type="EMBL" id="GGP21345.1"/>
    </source>
</evidence>
<evidence type="ECO:0000313" key="6">
    <source>
        <dbReference type="Proteomes" id="UP000610960"/>
    </source>
</evidence>
<sequence length="466" mass="49679">MSSSEGSGVEALIHPSSVAVVGATPRRDSIGNVITLNLTSKFRGTVYLVNPRYSEINGVRAYPSIKDIGQPIDLAVIAVPAPLVPSVMREAAEAGVRAAIIISGGFSEVGESGAKLEEEVRLAKGRVRVLGPNCIGVYNASTGLDTFFLPEDRMGRPRPGPIALISQSGAVAGAILDWAARRGLGIGVAVNYGNKLDVTEVDLMKHLASDPSIKVITMYMEGFKYPGEGRRFMEAAKEVSARKPVVVYKAGRSRSSRRAVASHTAALAGNYEVYSAAFRQAGLIEASSVREVFDMAKALATQPLPRGRRVLVLTDSGGMGVQATDALESLGLSVPELPEAQRERLRKMLPPLAAVGNPIDLTGSATDEMYRSVIDEVIPTDSVDMAMIIALMQLPSLTVNLANYIIDARRYGKPMVVVSFGGNEFMAKFNDALDEGGVPVYATPDRAAKALWALAEHAGRVGERRE</sequence>
<dbReference type="InterPro" id="IPR003781">
    <property type="entry name" value="CoA-bd"/>
</dbReference>
<dbReference type="InterPro" id="IPR016102">
    <property type="entry name" value="Succinyl-CoA_synth-like"/>
</dbReference>
<dbReference type="SUPFAM" id="SSF52210">
    <property type="entry name" value="Succinyl-CoA synthetase domains"/>
    <property type="match status" value="2"/>
</dbReference>
<evidence type="ECO:0000256" key="2">
    <source>
        <dbReference type="ARBA" id="ARBA00022741"/>
    </source>
</evidence>
<comment type="caution">
    <text evidence="5">The sequence shown here is derived from an EMBL/GenBank/DDBJ whole genome shotgun (WGS) entry which is preliminary data.</text>
</comment>
<dbReference type="PANTHER" id="PTHR43334:SF2">
    <property type="entry name" value="ACETATE--COA LIGASE [ADP-FORMING]"/>
    <property type="match status" value="1"/>
</dbReference>
<organism evidence="5 6">
    <name type="scientific">Thermocladium modestius</name>
    <dbReference type="NCBI Taxonomy" id="62609"/>
    <lineage>
        <taxon>Archaea</taxon>
        <taxon>Thermoproteota</taxon>
        <taxon>Thermoprotei</taxon>
        <taxon>Thermoproteales</taxon>
        <taxon>Thermoproteaceae</taxon>
        <taxon>Thermocladium</taxon>
    </lineage>
</organism>
<evidence type="ECO:0000256" key="1">
    <source>
        <dbReference type="ARBA" id="ARBA00022598"/>
    </source>
</evidence>
<dbReference type="OrthoDB" id="18103at2157"/>
<evidence type="ECO:0000256" key="3">
    <source>
        <dbReference type="ARBA" id="ARBA00022840"/>
    </source>
</evidence>
<dbReference type="InterPro" id="IPR036291">
    <property type="entry name" value="NAD(P)-bd_dom_sf"/>
</dbReference>
<dbReference type="SUPFAM" id="SSF51735">
    <property type="entry name" value="NAD(P)-binding Rossmann-fold domains"/>
    <property type="match status" value="1"/>
</dbReference>
<reference evidence="5" key="1">
    <citation type="journal article" date="2014" name="Int. J. Syst. Evol. Microbiol.">
        <title>Complete genome sequence of Corynebacterium casei LMG S-19264T (=DSM 44701T), isolated from a smear-ripened cheese.</title>
        <authorList>
            <consortium name="US DOE Joint Genome Institute (JGI-PGF)"/>
            <person name="Walter F."/>
            <person name="Albersmeier A."/>
            <person name="Kalinowski J."/>
            <person name="Ruckert C."/>
        </authorList>
    </citation>
    <scope>NUCLEOTIDE SEQUENCE</scope>
    <source>
        <strain evidence="5">JCM 10088</strain>
    </source>
</reference>